<evidence type="ECO:0000313" key="1">
    <source>
        <dbReference type="EMBL" id="GAA0963256.1"/>
    </source>
</evidence>
<comment type="caution">
    <text evidence="1">The sequence shown here is derived from an EMBL/GenBank/DDBJ whole genome shotgun (WGS) entry which is preliminary data.</text>
</comment>
<dbReference type="EMBL" id="BAAAHH010000029">
    <property type="protein sequence ID" value="GAA0963256.1"/>
    <property type="molecule type" value="Genomic_DNA"/>
</dbReference>
<evidence type="ECO:0000313" key="2">
    <source>
        <dbReference type="Proteomes" id="UP001500665"/>
    </source>
</evidence>
<dbReference type="Proteomes" id="UP001500665">
    <property type="component" value="Unassembled WGS sequence"/>
</dbReference>
<reference evidence="2" key="1">
    <citation type="journal article" date="2019" name="Int. J. Syst. Evol. Microbiol.">
        <title>The Global Catalogue of Microorganisms (GCM) 10K type strain sequencing project: providing services to taxonomists for standard genome sequencing and annotation.</title>
        <authorList>
            <consortium name="The Broad Institute Genomics Platform"/>
            <consortium name="The Broad Institute Genome Sequencing Center for Infectious Disease"/>
            <person name="Wu L."/>
            <person name="Ma J."/>
        </authorList>
    </citation>
    <scope>NUCLEOTIDE SEQUENCE [LARGE SCALE GENOMIC DNA]</scope>
    <source>
        <strain evidence="2">JCM 10696</strain>
    </source>
</reference>
<sequence length="138" mass="14365">MAQVALIEVSEPDTDPFRGDELARRLRRELWEHGLAVDFVTLLPPPDGPGKAMASGALAVSLFSGSTAAVLAEGLCRWLAAGEGRTARVRAGTGSVELAEGTAEGRRSFLAWLLAHGCGAEPEEADGPEEDGGPERAG</sequence>
<name>A0ABP4C9U8_9ACTN</name>
<proteinExistence type="predicted"/>
<keyword evidence="2" id="KW-1185">Reference proteome</keyword>
<protein>
    <submittedName>
        <fullName evidence="1">Uncharacterized protein</fullName>
    </submittedName>
</protein>
<dbReference type="RefSeq" id="WP_344244240.1">
    <property type="nucleotide sequence ID" value="NZ_BAAAHH010000029.1"/>
</dbReference>
<organism evidence="1 2">
    <name type="scientific">Actinocorallia libanotica</name>
    <dbReference type="NCBI Taxonomy" id="46162"/>
    <lineage>
        <taxon>Bacteria</taxon>
        <taxon>Bacillati</taxon>
        <taxon>Actinomycetota</taxon>
        <taxon>Actinomycetes</taxon>
        <taxon>Streptosporangiales</taxon>
        <taxon>Thermomonosporaceae</taxon>
        <taxon>Actinocorallia</taxon>
    </lineage>
</organism>
<accession>A0ABP4C9U8</accession>
<gene>
    <name evidence="1" type="ORF">GCM10009550_58600</name>
</gene>